<evidence type="ECO:0000259" key="3">
    <source>
        <dbReference type="PROSITE" id="PS51203"/>
    </source>
</evidence>
<feature type="domain" description="SGS" evidence="2">
    <location>
        <begin position="167"/>
        <end position="236"/>
    </location>
</feature>
<dbReference type="FunFam" id="2.60.40.790:FF:000040">
    <property type="entry name" value="Calcyclin binding protein"/>
    <property type="match status" value="1"/>
</dbReference>
<dbReference type="GO" id="GO:0005634">
    <property type="term" value="C:nucleus"/>
    <property type="evidence" value="ECO:0007669"/>
    <property type="project" value="TreeGrafter"/>
</dbReference>
<dbReference type="STRING" id="65357.A0A024FZA9"/>
<dbReference type="InterPro" id="IPR007699">
    <property type="entry name" value="SGS_dom"/>
</dbReference>
<feature type="region of interest" description="Disordered" evidence="1">
    <location>
        <begin position="47"/>
        <end position="81"/>
    </location>
</feature>
<dbReference type="GO" id="GO:0031625">
    <property type="term" value="F:ubiquitin protein ligase binding"/>
    <property type="evidence" value="ECO:0007669"/>
    <property type="project" value="InterPro"/>
</dbReference>
<dbReference type="InterPro" id="IPR037893">
    <property type="entry name" value="CS_CacyBP"/>
</dbReference>
<dbReference type="PROSITE" id="PS51048">
    <property type="entry name" value="SGS"/>
    <property type="match status" value="1"/>
</dbReference>
<dbReference type="EMBL" id="CAIX01000004">
    <property type="protein sequence ID" value="CCI39899.1"/>
    <property type="molecule type" value="Genomic_DNA"/>
</dbReference>
<dbReference type="Gene3D" id="2.60.40.790">
    <property type="match status" value="1"/>
</dbReference>
<proteinExistence type="predicted"/>
<keyword evidence="5" id="KW-1185">Reference proteome</keyword>
<dbReference type="FunCoup" id="A0A024FZA9">
    <property type="interactions" value="407"/>
</dbReference>
<protein>
    <recommendedName>
        <fullName evidence="6">Calcyclin-binding protein</fullName>
    </recommendedName>
</protein>
<accession>A0A024FZA9</accession>
<dbReference type="InterPro" id="IPR007052">
    <property type="entry name" value="CS_dom"/>
</dbReference>
<evidence type="ECO:0008006" key="6">
    <source>
        <dbReference type="Google" id="ProtNLM"/>
    </source>
</evidence>
<dbReference type="InterPro" id="IPR052289">
    <property type="entry name" value="Calcyclin-binding_UBL-bridge"/>
</dbReference>
<evidence type="ECO:0000259" key="2">
    <source>
        <dbReference type="PROSITE" id="PS51048"/>
    </source>
</evidence>
<dbReference type="InterPro" id="IPR008978">
    <property type="entry name" value="HSP20-like_chaperone"/>
</dbReference>
<reference evidence="4 5" key="1">
    <citation type="submission" date="2012-05" db="EMBL/GenBank/DDBJ databases">
        <title>Recombination and specialization in a pathogen metapopulation.</title>
        <authorList>
            <person name="Gardiner A."/>
            <person name="Kemen E."/>
            <person name="Schultz-Larsen T."/>
            <person name="MacLean D."/>
            <person name="Van Oosterhout C."/>
            <person name="Jones J.D.G."/>
        </authorList>
    </citation>
    <scope>NUCLEOTIDE SEQUENCE [LARGE SCALE GENOMIC DNA]</scope>
    <source>
        <strain evidence="4 5">Ac Nc2</strain>
    </source>
</reference>
<sequence length="236" mass="26075">MIGNTNTEMTAEIQELKEIISQHVRTEGNKRDLQTLLATKQQHAALAEDGKRNTSSVHLAPEPVKLSSTAPTKTSSGSDLTEFSSISRFGWEDEGFGKDKVMIYITTGVDGVGELPSDNIQCNFTKTSLDLKILDLHDANYRLVVSNLDKPIVPSECKYRIKKNRITIILKKEDKNTSWTSLTSKNPSSSNKPTSSDPAAGIMDLMKNMYEEGDDEMKKTIAKAWTESRAKSGAAF</sequence>
<feature type="domain" description="CS" evidence="3">
    <location>
        <begin position="84"/>
        <end position="183"/>
    </location>
</feature>
<feature type="region of interest" description="Disordered" evidence="1">
    <location>
        <begin position="179"/>
        <end position="204"/>
    </location>
</feature>
<evidence type="ECO:0000256" key="1">
    <source>
        <dbReference type="SAM" id="MobiDB-lite"/>
    </source>
</evidence>
<comment type="caution">
    <text evidence="4">The sequence shown here is derived from an EMBL/GenBank/DDBJ whole genome shotgun (WGS) entry which is preliminary data.</text>
</comment>
<evidence type="ECO:0000313" key="5">
    <source>
        <dbReference type="Proteomes" id="UP000053237"/>
    </source>
</evidence>
<feature type="compositionally biased region" description="Low complexity" evidence="1">
    <location>
        <begin position="183"/>
        <end position="196"/>
    </location>
</feature>
<evidence type="ECO:0000313" key="4">
    <source>
        <dbReference type="EMBL" id="CCI39899.1"/>
    </source>
</evidence>
<dbReference type="GO" id="GO:0044548">
    <property type="term" value="F:S100 protein binding"/>
    <property type="evidence" value="ECO:0007669"/>
    <property type="project" value="InterPro"/>
</dbReference>
<dbReference type="PANTHER" id="PTHR13164:SF3">
    <property type="entry name" value="CALCYCLIN-BINDING PROTEIN"/>
    <property type="match status" value="1"/>
</dbReference>
<name>A0A024FZA9_9STRA</name>
<dbReference type="PROSITE" id="PS51203">
    <property type="entry name" value="CS"/>
    <property type="match status" value="1"/>
</dbReference>
<dbReference type="GO" id="GO:0015631">
    <property type="term" value="F:tubulin binding"/>
    <property type="evidence" value="ECO:0007669"/>
    <property type="project" value="InterPro"/>
</dbReference>
<gene>
    <name evidence="4" type="ORF">BN9_006830</name>
</gene>
<dbReference type="CDD" id="cd06468">
    <property type="entry name" value="p23_CacyBP"/>
    <property type="match status" value="1"/>
</dbReference>
<organism evidence="4 5">
    <name type="scientific">Albugo candida</name>
    <dbReference type="NCBI Taxonomy" id="65357"/>
    <lineage>
        <taxon>Eukaryota</taxon>
        <taxon>Sar</taxon>
        <taxon>Stramenopiles</taxon>
        <taxon>Oomycota</taxon>
        <taxon>Peronosporomycetes</taxon>
        <taxon>Albuginales</taxon>
        <taxon>Albuginaceae</taxon>
        <taxon>Albugo</taxon>
    </lineage>
</organism>
<dbReference type="Proteomes" id="UP000053237">
    <property type="component" value="Unassembled WGS sequence"/>
</dbReference>
<dbReference type="SUPFAM" id="SSF49764">
    <property type="entry name" value="HSP20-like chaperones"/>
    <property type="match status" value="1"/>
</dbReference>
<dbReference type="Pfam" id="PF04969">
    <property type="entry name" value="CS"/>
    <property type="match status" value="1"/>
</dbReference>
<dbReference type="InParanoid" id="A0A024FZA9"/>
<dbReference type="AlphaFoldDB" id="A0A024FZA9"/>
<dbReference type="OrthoDB" id="164025at2759"/>
<feature type="compositionally biased region" description="Polar residues" evidence="1">
    <location>
        <begin position="66"/>
        <end position="81"/>
    </location>
</feature>
<dbReference type="PANTHER" id="PTHR13164">
    <property type="entry name" value="CALICYLIN BINDING PROTEIN"/>
    <property type="match status" value="1"/>
</dbReference>